<dbReference type="AlphaFoldDB" id="A0A1M6KE63"/>
<gene>
    <name evidence="1" type="ORF">SAMN02745136_00421</name>
</gene>
<proteinExistence type="predicted"/>
<sequence length="189" mass="22051">MGTRGLVCVQKDGEYKVAQYGQYDTNPYGSGVCILKFLKNVNLRVLESDISECVFYTKEQLQEILSEYKPGTMIFGVPWHRELCGITFEEILSLIMFGNLRSLKNNSEFAQDSLFCEWGYVIDFDKRTFEVYKGFNKRNLTKKDRFYKGKSTEEYKPIKLARSYSLNALPTEEEFLDFFYPDEDGEEVS</sequence>
<keyword evidence="2" id="KW-1185">Reference proteome</keyword>
<dbReference type="STRING" id="1121322.SAMN02745136_00421"/>
<accession>A0A1M6KE63</accession>
<protein>
    <submittedName>
        <fullName evidence="1">Uncharacterized protein</fullName>
    </submittedName>
</protein>
<reference evidence="1 2" key="1">
    <citation type="submission" date="2016-11" db="EMBL/GenBank/DDBJ databases">
        <authorList>
            <person name="Jaros S."/>
            <person name="Januszkiewicz K."/>
            <person name="Wedrychowicz H."/>
        </authorList>
    </citation>
    <scope>NUCLEOTIDE SEQUENCE [LARGE SCALE GENOMIC DNA]</scope>
    <source>
        <strain evidence="1 2">DSM 15929</strain>
    </source>
</reference>
<evidence type="ECO:0000313" key="1">
    <source>
        <dbReference type="EMBL" id="SHJ57254.1"/>
    </source>
</evidence>
<name>A0A1M6KE63_9FIRM</name>
<dbReference type="RefSeq" id="WP_139241078.1">
    <property type="nucleotide sequence ID" value="NZ_FRAC01000006.1"/>
</dbReference>
<dbReference type="Proteomes" id="UP000184386">
    <property type="component" value="Unassembled WGS sequence"/>
</dbReference>
<organism evidence="1 2">
    <name type="scientific">Anaerocolumna jejuensis DSM 15929</name>
    <dbReference type="NCBI Taxonomy" id="1121322"/>
    <lineage>
        <taxon>Bacteria</taxon>
        <taxon>Bacillati</taxon>
        <taxon>Bacillota</taxon>
        <taxon>Clostridia</taxon>
        <taxon>Lachnospirales</taxon>
        <taxon>Lachnospiraceae</taxon>
        <taxon>Anaerocolumna</taxon>
    </lineage>
</organism>
<evidence type="ECO:0000313" key="2">
    <source>
        <dbReference type="Proteomes" id="UP000184386"/>
    </source>
</evidence>
<dbReference type="EMBL" id="FRAC01000006">
    <property type="protein sequence ID" value="SHJ57254.1"/>
    <property type="molecule type" value="Genomic_DNA"/>
</dbReference>
<dbReference type="OrthoDB" id="2084131at2"/>